<protein>
    <recommendedName>
        <fullName evidence="4">CCHC-type domain-containing protein</fullName>
    </recommendedName>
</protein>
<gene>
    <name evidence="2" type="ORF">R3P38DRAFT_3150524</name>
</gene>
<accession>A0AAV9Z1K5</accession>
<keyword evidence="3" id="KW-1185">Reference proteome</keyword>
<dbReference type="AlphaFoldDB" id="A0AAV9Z1K5"/>
<feature type="compositionally biased region" description="Basic residues" evidence="1">
    <location>
        <begin position="300"/>
        <end position="314"/>
    </location>
</feature>
<evidence type="ECO:0008006" key="4">
    <source>
        <dbReference type="Google" id="ProtNLM"/>
    </source>
</evidence>
<comment type="caution">
    <text evidence="2">The sequence shown here is derived from an EMBL/GenBank/DDBJ whole genome shotgun (WGS) entry which is preliminary data.</text>
</comment>
<dbReference type="EMBL" id="JAWWNJ010000245">
    <property type="protein sequence ID" value="KAK6967030.1"/>
    <property type="molecule type" value="Genomic_DNA"/>
</dbReference>
<feature type="region of interest" description="Disordered" evidence="1">
    <location>
        <begin position="289"/>
        <end position="314"/>
    </location>
</feature>
<evidence type="ECO:0000313" key="3">
    <source>
        <dbReference type="Proteomes" id="UP001362999"/>
    </source>
</evidence>
<reference evidence="2 3" key="1">
    <citation type="journal article" date="2024" name="J Genomics">
        <title>Draft genome sequencing and assembly of Favolaschia claudopus CIRM-BRFM 2984 isolated from oak limbs.</title>
        <authorList>
            <person name="Navarro D."/>
            <person name="Drula E."/>
            <person name="Chaduli D."/>
            <person name="Cazenave R."/>
            <person name="Ahrendt S."/>
            <person name="Wang J."/>
            <person name="Lipzen A."/>
            <person name="Daum C."/>
            <person name="Barry K."/>
            <person name="Grigoriev I.V."/>
            <person name="Favel A."/>
            <person name="Rosso M.N."/>
            <person name="Martin F."/>
        </authorList>
    </citation>
    <scope>NUCLEOTIDE SEQUENCE [LARGE SCALE GENOMIC DNA]</scope>
    <source>
        <strain evidence="2 3">CIRM-BRFM 2984</strain>
    </source>
</reference>
<sequence>MSSITFDSPVLSTADEKIVRDLQKTLRATHYDDPVDQATFLGAAAESLLSFRLQVASFALNAELAECQSIADILGFVGEIISKRQLFRDRKRAQTERNSGAEAAIARAQRRDALEYAAGKASKKTPTSAPKDEDCVSIPSDDEKLDDNKQPAAIKIPETPKIVPVAGLSVVSSPVQGDLMFNLRLNHPMLVPPVSPCPSLPGLEQIESPSYRPILGNELARMRRVTLPRVPHDAVFIPRPPQVPAPTPIVYHRLPMGRPIIQRPPTPRYPKNSSNDVFLVSGPSSIGFRARTNISPGKFKSSKKRSLSSRRQPKRCFHCDEKSHLIASCPDLDLD</sequence>
<organism evidence="2 3">
    <name type="scientific">Favolaschia claudopus</name>
    <dbReference type="NCBI Taxonomy" id="2862362"/>
    <lineage>
        <taxon>Eukaryota</taxon>
        <taxon>Fungi</taxon>
        <taxon>Dikarya</taxon>
        <taxon>Basidiomycota</taxon>
        <taxon>Agaricomycotina</taxon>
        <taxon>Agaricomycetes</taxon>
        <taxon>Agaricomycetidae</taxon>
        <taxon>Agaricales</taxon>
        <taxon>Marasmiineae</taxon>
        <taxon>Mycenaceae</taxon>
        <taxon>Favolaschia</taxon>
    </lineage>
</organism>
<name>A0AAV9Z1K5_9AGAR</name>
<feature type="region of interest" description="Disordered" evidence="1">
    <location>
        <begin position="116"/>
        <end position="148"/>
    </location>
</feature>
<evidence type="ECO:0000256" key="1">
    <source>
        <dbReference type="SAM" id="MobiDB-lite"/>
    </source>
</evidence>
<evidence type="ECO:0000313" key="2">
    <source>
        <dbReference type="EMBL" id="KAK6967030.1"/>
    </source>
</evidence>
<dbReference type="Proteomes" id="UP001362999">
    <property type="component" value="Unassembled WGS sequence"/>
</dbReference>
<proteinExistence type="predicted"/>